<keyword evidence="3" id="KW-1185">Reference proteome</keyword>
<dbReference type="Proteomes" id="UP000593572">
    <property type="component" value="Unassembled WGS sequence"/>
</dbReference>
<comment type="caution">
    <text evidence="2">The sequence shown here is derived from an EMBL/GenBank/DDBJ whole genome shotgun (WGS) entry which is preliminary data.</text>
</comment>
<name>A0A7J8MZB0_9ROSI</name>
<reference evidence="2 3" key="1">
    <citation type="journal article" date="2019" name="Genome Biol. Evol.">
        <title>Insights into the evolution of the New World diploid cottons (Gossypium, subgenus Houzingenia) based on genome sequencing.</title>
        <authorList>
            <person name="Grover C.E."/>
            <person name="Arick M.A. 2nd"/>
            <person name="Thrash A."/>
            <person name="Conover J.L."/>
            <person name="Sanders W.S."/>
            <person name="Peterson D.G."/>
            <person name="Frelichowski J.E."/>
            <person name="Scheffler J.A."/>
            <person name="Scheffler B.E."/>
            <person name="Wendel J.F."/>
        </authorList>
    </citation>
    <scope>NUCLEOTIDE SEQUENCE [LARGE SCALE GENOMIC DNA]</scope>
    <source>
        <strain evidence="2">157</strain>
        <tissue evidence="2">Leaf</tissue>
    </source>
</reference>
<accession>A0A7J8MZB0</accession>
<protein>
    <submittedName>
        <fullName evidence="2">Uncharacterized protein</fullName>
    </submittedName>
</protein>
<feature type="non-terminal residue" evidence="2">
    <location>
        <position position="315"/>
    </location>
</feature>
<evidence type="ECO:0000313" key="3">
    <source>
        <dbReference type="Proteomes" id="UP000593572"/>
    </source>
</evidence>
<gene>
    <name evidence="2" type="ORF">Golob_003708</name>
</gene>
<dbReference type="AlphaFoldDB" id="A0A7J8MZB0"/>
<sequence length="315" mass="35311">MTTSLFRFDDKYISAAQAIMVDNRVLEGFIHNLSKSSDIKIRGYLLDTRFLHVSPLQLGLPMDGPVVTASAVVPNKEDLCEAFLGNMSNKFYDVVFMGLMATTISTFSSKRPIYVSIGDKNLSRNNFGQLEYMGRECVIDIVHDDGNARIKSSDATVWLEAINSTATARHKSTAQAGYAREKRRELIRLLQKYMPWFRVASKLYLLSMEARSRQLRQKRQRRSSQKRRFGKGATTSSSPAPTQHAPLMSMLHCSQFTPLIPVHFTNPGTFIPTILRPYANVDADTNAEPNASTSTIYDGDTNCSDLKILARALVE</sequence>
<dbReference type="EMBL" id="JABEZX010000011">
    <property type="protein sequence ID" value="MBA0570019.1"/>
    <property type="molecule type" value="Genomic_DNA"/>
</dbReference>
<feature type="region of interest" description="Disordered" evidence="1">
    <location>
        <begin position="214"/>
        <end position="244"/>
    </location>
</feature>
<organism evidence="2 3">
    <name type="scientific">Gossypium lobatum</name>
    <dbReference type="NCBI Taxonomy" id="34289"/>
    <lineage>
        <taxon>Eukaryota</taxon>
        <taxon>Viridiplantae</taxon>
        <taxon>Streptophyta</taxon>
        <taxon>Embryophyta</taxon>
        <taxon>Tracheophyta</taxon>
        <taxon>Spermatophyta</taxon>
        <taxon>Magnoliopsida</taxon>
        <taxon>eudicotyledons</taxon>
        <taxon>Gunneridae</taxon>
        <taxon>Pentapetalae</taxon>
        <taxon>rosids</taxon>
        <taxon>malvids</taxon>
        <taxon>Malvales</taxon>
        <taxon>Malvaceae</taxon>
        <taxon>Malvoideae</taxon>
        <taxon>Gossypium</taxon>
    </lineage>
</organism>
<proteinExistence type="predicted"/>
<feature type="compositionally biased region" description="Basic residues" evidence="1">
    <location>
        <begin position="214"/>
        <end position="230"/>
    </location>
</feature>
<evidence type="ECO:0000313" key="2">
    <source>
        <dbReference type="EMBL" id="MBA0570019.1"/>
    </source>
</evidence>
<evidence type="ECO:0000256" key="1">
    <source>
        <dbReference type="SAM" id="MobiDB-lite"/>
    </source>
</evidence>